<evidence type="ECO:0000313" key="5">
    <source>
        <dbReference type="EMBL" id="NTS64841.1"/>
    </source>
</evidence>
<keyword evidence="2" id="KW-0238">DNA-binding</keyword>
<name>A0ABX2JJD7_9SPHN</name>
<evidence type="ECO:0000256" key="1">
    <source>
        <dbReference type="ARBA" id="ARBA00023015"/>
    </source>
</evidence>
<dbReference type="PANTHER" id="PTHR40661:SF3">
    <property type="entry name" value="FELS-1 PROPHAGE TRANSCRIPTIONAL REGULATOR"/>
    <property type="match status" value="1"/>
</dbReference>
<keyword evidence="1" id="KW-0805">Transcription regulation</keyword>
<dbReference type="InterPro" id="IPR015927">
    <property type="entry name" value="Peptidase_S24_S26A/B/C"/>
</dbReference>
<comment type="caution">
    <text evidence="5">The sequence shown here is derived from an EMBL/GenBank/DDBJ whole genome shotgun (WGS) entry which is preliminary data.</text>
</comment>
<organism evidence="5 6">
    <name type="scientific">Sphingomonas hominis</name>
    <dbReference type="NCBI Taxonomy" id="2741495"/>
    <lineage>
        <taxon>Bacteria</taxon>
        <taxon>Pseudomonadati</taxon>
        <taxon>Pseudomonadota</taxon>
        <taxon>Alphaproteobacteria</taxon>
        <taxon>Sphingomonadales</taxon>
        <taxon>Sphingomonadaceae</taxon>
        <taxon>Sphingomonas</taxon>
    </lineage>
</organism>
<evidence type="ECO:0000259" key="4">
    <source>
        <dbReference type="Pfam" id="PF00717"/>
    </source>
</evidence>
<evidence type="ECO:0000313" key="6">
    <source>
        <dbReference type="Proteomes" id="UP000621447"/>
    </source>
</evidence>
<dbReference type="InterPro" id="IPR036286">
    <property type="entry name" value="LexA/Signal_pep-like_sf"/>
</dbReference>
<dbReference type="SUPFAM" id="SSF51306">
    <property type="entry name" value="LexA/Signal peptidase"/>
    <property type="match status" value="1"/>
</dbReference>
<proteinExistence type="predicted"/>
<dbReference type="CDD" id="cd06529">
    <property type="entry name" value="S24_LexA-like"/>
    <property type="match status" value="1"/>
</dbReference>
<gene>
    <name evidence="5" type="ORF">HRV97_06675</name>
</gene>
<dbReference type="EMBL" id="JABULH010000002">
    <property type="protein sequence ID" value="NTS64841.1"/>
    <property type="molecule type" value="Genomic_DNA"/>
</dbReference>
<evidence type="ECO:0000256" key="3">
    <source>
        <dbReference type="ARBA" id="ARBA00023163"/>
    </source>
</evidence>
<dbReference type="Gene3D" id="2.10.109.10">
    <property type="entry name" value="Umud Fragment, subunit A"/>
    <property type="match status" value="1"/>
</dbReference>
<protein>
    <submittedName>
        <fullName evidence="5">S24 family peptidase</fullName>
    </submittedName>
</protein>
<dbReference type="Pfam" id="PF00717">
    <property type="entry name" value="Peptidase_S24"/>
    <property type="match status" value="1"/>
</dbReference>
<evidence type="ECO:0000256" key="2">
    <source>
        <dbReference type="ARBA" id="ARBA00023125"/>
    </source>
</evidence>
<reference evidence="5 6" key="1">
    <citation type="submission" date="2020-06" db="EMBL/GenBank/DDBJ databases">
        <title>Sphingomonas hominis sp. nov., a member of the Sphingomonas, isolated from the hair of a 22-year-old girl.</title>
        <authorList>
            <person name="Zhang D.-F."/>
            <person name="Cui X.-W."/>
        </authorList>
    </citation>
    <scope>NUCLEOTIDE SEQUENCE [LARGE SCALE GENOMIC DNA]</scope>
    <source>
        <strain evidence="5 6">HHU CXW</strain>
    </source>
</reference>
<sequence length="207" mass="22265">MIETPRDALARLAQARGTSLSALSRMLGRNVAYLHQYVRRGTPRDLPERERRVLAAFFDVAEYVLGGPPADAPALLRVPYLALAASAGPGAEAAGERVLRFEAFAPEMLRAAGIAAAQASIIDVRGDSMAPGIRDGDRVLVDGSARVVPPGGDLFVLRVDDLLSLKRVHRRGTTLVIESDNPAYPIAERPARDVAVIGRARLLLRDL</sequence>
<dbReference type="Proteomes" id="UP000621447">
    <property type="component" value="Unassembled WGS sequence"/>
</dbReference>
<dbReference type="RefSeq" id="WP_174193232.1">
    <property type="nucleotide sequence ID" value="NZ_JABULH010000002.1"/>
</dbReference>
<keyword evidence="6" id="KW-1185">Reference proteome</keyword>
<dbReference type="PANTHER" id="PTHR40661">
    <property type="match status" value="1"/>
</dbReference>
<accession>A0ABX2JJD7</accession>
<feature type="domain" description="Peptidase S24/S26A/S26B/S26C" evidence="4">
    <location>
        <begin position="84"/>
        <end position="200"/>
    </location>
</feature>
<keyword evidence="3" id="KW-0804">Transcription</keyword>
<dbReference type="InterPro" id="IPR039418">
    <property type="entry name" value="LexA-like"/>
</dbReference>